<organism evidence="8">
    <name type="scientific">marine metagenome</name>
    <dbReference type="NCBI Taxonomy" id="408172"/>
    <lineage>
        <taxon>unclassified sequences</taxon>
        <taxon>metagenomes</taxon>
        <taxon>ecological metagenomes</taxon>
    </lineage>
</organism>
<evidence type="ECO:0000256" key="4">
    <source>
        <dbReference type="ARBA" id="ARBA00022692"/>
    </source>
</evidence>
<dbReference type="GO" id="GO:0005886">
    <property type="term" value="C:plasma membrane"/>
    <property type="evidence" value="ECO:0007669"/>
    <property type="project" value="UniProtKB-SubCell"/>
</dbReference>
<dbReference type="InterPro" id="IPR052017">
    <property type="entry name" value="TSUP"/>
</dbReference>
<feature type="transmembrane region" description="Helical" evidence="7">
    <location>
        <begin position="6"/>
        <end position="27"/>
    </location>
</feature>
<evidence type="ECO:0000256" key="3">
    <source>
        <dbReference type="ARBA" id="ARBA00022475"/>
    </source>
</evidence>
<evidence type="ECO:0000256" key="1">
    <source>
        <dbReference type="ARBA" id="ARBA00004651"/>
    </source>
</evidence>
<keyword evidence="4 7" id="KW-0812">Transmembrane</keyword>
<protein>
    <recommendedName>
        <fullName evidence="9">Membrane transporter protein</fullName>
    </recommendedName>
</protein>
<evidence type="ECO:0000256" key="5">
    <source>
        <dbReference type="ARBA" id="ARBA00022989"/>
    </source>
</evidence>
<feature type="transmembrane region" description="Helical" evidence="7">
    <location>
        <begin position="74"/>
        <end position="94"/>
    </location>
</feature>
<dbReference type="PANTHER" id="PTHR30269:SF32">
    <property type="entry name" value="MEMBRANE TRANSPORTER PROTEIN-RELATED"/>
    <property type="match status" value="1"/>
</dbReference>
<dbReference type="Pfam" id="PF01925">
    <property type="entry name" value="TauE"/>
    <property type="match status" value="1"/>
</dbReference>
<comment type="subcellular location">
    <subcellularLocation>
        <location evidence="1">Cell membrane</location>
        <topology evidence="1">Multi-pass membrane protein</topology>
    </subcellularLocation>
</comment>
<keyword evidence="2" id="KW-0813">Transport</keyword>
<evidence type="ECO:0000256" key="7">
    <source>
        <dbReference type="SAM" id="Phobius"/>
    </source>
</evidence>
<feature type="transmembrane region" description="Helical" evidence="7">
    <location>
        <begin position="228"/>
        <end position="245"/>
    </location>
</feature>
<keyword evidence="5 7" id="KW-1133">Transmembrane helix</keyword>
<evidence type="ECO:0000313" key="8">
    <source>
        <dbReference type="EMBL" id="SVA95122.1"/>
    </source>
</evidence>
<evidence type="ECO:0000256" key="2">
    <source>
        <dbReference type="ARBA" id="ARBA00022448"/>
    </source>
</evidence>
<sequence>METADILIVTGAFFFAAFVKGVTGLGFSTTAMPFLVYALGIKVTLPMLIIPSIASNLIVMRDAGHFRSTLSRFRWLYISAPPGIILGLALLNWLDPRVSSAALGLVLILYCAVALAQPGLQLPAQYARRLEIPVGFTTGLINGFTGSQVLPVLPFLLSMPLSRDQFIQAINISFTMSSLVLALGLTHLGLVTLTSIQGAAIGLLAVMTGIKLGSWIRRWLPADWFRRSVLILLIVMGVGLVARLSF</sequence>
<proteinExistence type="predicted"/>
<feature type="transmembrane region" description="Helical" evidence="7">
    <location>
        <begin position="132"/>
        <end position="157"/>
    </location>
</feature>
<gene>
    <name evidence="8" type="ORF">METZ01_LOCUS147976</name>
</gene>
<feature type="transmembrane region" description="Helical" evidence="7">
    <location>
        <begin position="196"/>
        <end position="216"/>
    </location>
</feature>
<feature type="transmembrane region" description="Helical" evidence="7">
    <location>
        <begin position="101"/>
        <end position="120"/>
    </location>
</feature>
<dbReference type="PANTHER" id="PTHR30269">
    <property type="entry name" value="TRANSMEMBRANE PROTEIN YFCA"/>
    <property type="match status" value="1"/>
</dbReference>
<evidence type="ECO:0008006" key="9">
    <source>
        <dbReference type="Google" id="ProtNLM"/>
    </source>
</evidence>
<dbReference type="EMBL" id="UINC01023446">
    <property type="protein sequence ID" value="SVA95122.1"/>
    <property type="molecule type" value="Genomic_DNA"/>
</dbReference>
<evidence type="ECO:0000256" key="6">
    <source>
        <dbReference type="ARBA" id="ARBA00023136"/>
    </source>
</evidence>
<feature type="transmembrane region" description="Helical" evidence="7">
    <location>
        <begin position="169"/>
        <end position="190"/>
    </location>
</feature>
<feature type="transmembrane region" description="Helical" evidence="7">
    <location>
        <begin position="34"/>
        <end position="54"/>
    </location>
</feature>
<name>A0A382A1T5_9ZZZZ</name>
<accession>A0A382A1T5</accession>
<dbReference type="AlphaFoldDB" id="A0A382A1T5"/>
<keyword evidence="6 7" id="KW-0472">Membrane</keyword>
<dbReference type="InterPro" id="IPR002781">
    <property type="entry name" value="TM_pro_TauE-like"/>
</dbReference>
<keyword evidence="3" id="KW-1003">Cell membrane</keyword>
<reference evidence="8" key="1">
    <citation type="submission" date="2018-05" db="EMBL/GenBank/DDBJ databases">
        <authorList>
            <person name="Lanie J.A."/>
            <person name="Ng W.-L."/>
            <person name="Kazmierczak K.M."/>
            <person name="Andrzejewski T.M."/>
            <person name="Davidsen T.M."/>
            <person name="Wayne K.J."/>
            <person name="Tettelin H."/>
            <person name="Glass J.I."/>
            <person name="Rusch D."/>
            <person name="Podicherti R."/>
            <person name="Tsui H.-C.T."/>
            <person name="Winkler M.E."/>
        </authorList>
    </citation>
    <scope>NUCLEOTIDE SEQUENCE</scope>
</reference>